<sequence>MATLTAATTGTGRKTCAGTADRDLDVCAPSSGGDRGGGADRPGTAGHGPPGEGRAASRAAVGPSESPPRDRAARPPVVGDAEAFESELAGAVDELLRRCCAEAQSRRLADDVADDLAWAPAGEQAVGQAGVTHGEPAPDVVTDTAEAAMAASLAEFEAAERLCAVVAHAQLGALRRMHGCAQALEAASSAQSWAGRTPLEAVELVTLEVTAATGLNTSDVDTRLQLAEAPEGRLGAVRRALALGRTTLRRAVRLTQLTRHLDDEAADRVARAVLAPTRDGAGLSDRLFAQRLRRALLVVDPDRVASRRAARRRIGAWARIDDDGTGTLTVVNDAEAVVAAVERADAAARAARAAGDPRTLDQLRADFITGAAMFGWPGDDPWFAGRPARPAGTVSVVVPFSTLVGLDDEPCELPGHGWVGASTPARSPPPTGPCGRYSSPTSTPAVRWRSRRVVTGRPRRWCASCVPSTAPVEGRGARCPPTGATSTTTCPGRSARHTSGTSPASTGPTTACAPPACGARCGTLTAASSGGRRPDVCTSPARTTGSRATVGRAPTWSTTGARCPRALPTTCRSSSGATVELPLHGARGCEPRDADARRSPLSVQGRGRPAEGCRGQRRRTTVVNSREHGEGRSAREGGSAW</sequence>
<dbReference type="Proteomes" id="UP000278440">
    <property type="component" value="Unassembled WGS sequence"/>
</dbReference>
<feature type="compositionally biased region" description="Low complexity" evidence="1">
    <location>
        <begin position="1"/>
        <end position="19"/>
    </location>
</feature>
<evidence type="ECO:0008006" key="4">
    <source>
        <dbReference type="Google" id="ProtNLM"/>
    </source>
</evidence>
<feature type="region of interest" description="Disordered" evidence="1">
    <location>
        <begin position="471"/>
        <end position="509"/>
    </location>
</feature>
<reference evidence="2 3" key="1">
    <citation type="submission" date="2018-10" db="EMBL/GenBank/DDBJ databases">
        <title>Sequencing the genomes of 1000 actinobacteria strains.</title>
        <authorList>
            <person name="Klenk H.-P."/>
        </authorList>
    </citation>
    <scope>NUCLEOTIDE SEQUENCE [LARGE SCALE GENOMIC DNA]</scope>
    <source>
        <strain evidence="2 3">DSM 44267</strain>
    </source>
</reference>
<feature type="compositionally biased region" description="Basic and acidic residues" evidence="1">
    <location>
        <begin position="625"/>
        <end position="635"/>
    </location>
</feature>
<keyword evidence="3" id="KW-1185">Reference proteome</keyword>
<feature type="region of interest" description="Disordered" evidence="1">
    <location>
        <begin position="524"/>
        <end position="560"/>
    </location>
</feature>
<name>A0A495XRA1_9MICO</name>
<protein>
    <recommendedName>
        <fullName evidence="4">DUF222 domain-containing protein</fullName>
    </recommendedName>
</protein>
<feature type="region of interest" description="Disordered" evidence="1">
    <location>
        <begin position="583"/>
        <end position="641"/>
    </location>
</feature>
<evidence type="ECO:0000313" key="3">
    <source>
        <dbReference type="Proteomes" id="UP000278440"/>
    </source>
</evidence>
<feature type="compositionally biased region" description="Low complexity" evidence="1">
    <location>
        <begin position="498"/>
        <end position="509"/>
    </location>
</feature>
<feature type="region of interest" description="Disordered" evidence="1">
    <location>
        <begin position="1"/>
        <end position="76"/>
    </location>
</feature>
<proteinExistence type="predicted"/>
<comment type="caution">
    <text evidence="2">The sequence shown here is derived from an EMBL/GenBank/DDBJ whole genome shotgun (WGS) entry which is preliminary data.</text>
</comment>
<feature type="compositionally biased region" description="Basic and acidic residues" evidence="1">
    <location>
        <begin position="587"/>
        <end position="598"/>
    </location>
</feature>
<feature type="region of interest" description="Disordered" evidence="1">
    <location>
        <begin position="422"/>
        <end position="445"/>
    </location>
</feature>
<organism evidence="2 3">
    <name type="scientific">Terracoccus luteus</name>
    <dbReference type="NCBI Taxonomy" id="53356"/>
    <lineage>
        <taxon>Bacteria</taxon>
        <taxon>Bacillati</taxon>
        <taxon>Actinomycetota</taxon>
        <taxon>Actinomycetes</taxon>
        <taxon>Micrococcales</taxon>
        <taxon>Intrasporangiaceae</taxon>
        <taxon>Terracoccus</taxon>
    </lineage>
</organism>
<feature type="compositionally biased region" description="Gly residues" evidence="1">
    <location>
        <begin position="33"/>
        <end position="51"/>
    </location>
</feature>
<evidence type="ECO:0000256" key="1">
    <source>
        <dbReference type="SAM" id="MobiDB-lite"/>
    </source>
</evidence>
<dbReference type="AlphaFoldDB" id="A0A495XRA1"/>
<dbReference type="EMBL" id="RBXT01000001">
    <property type="protein sequence ID" value="RKT77030.1"/>
    <property type="molecule type" value="Genomic_DNA"/>
</dbReference>
<gene>
    <name evidence="2" type="ORF">DFJ68_0441</name>
</gene>
<evidence type="ECO:0000313" key="2">
    <source>
        <dbReference type="EMBL" id="RKT77030.1"/>
    </source>
</evidence>
<accession>A0A495XRA1</accession>